<dbReference type="PANTHER" id="PTHR43300">
    <property type="entry name" value="ACETYLTRANSFERASE"/>
    <property type="match status" value="1"/>
</dbReference>
<comment type="caution">
    <text evidence="2">The sequence shown here is derived from an EMBL/GenBank/DDBJ whole genome shotgun (WGS) entry which is preliminary data.</text>
</comment>
<dbReference type="PANTHER" id="PTHR43300:SF4">
    <property type="entry name" value="ACYL-[ACYL-CARRIER-PROTEIN]--UDP-N-ACETYLGLUCOSAMINE O-ACYLTRANSFERASE"/>
    <property type="match status" value="1"/>
</dbReference>
<dbReference type="Pfam" id="PF00132">
    <property type="entry name" value="Hexapep"/>
    <property type="match status" value="1"/>
</dbReference>
<proteinExistence type="inferred from homology"/>
<evidence type="ECO:0000313" key="2">
    <source>
        <dbReference type="EMBL" id="MBC9980474.1"/>
    </source>
</evidence>
<gene>
    <name evidence="2" type="ORF">HA482_19930</name>
</gene>
<accession>A0ABR7UAE6</accession>
<evidence type="ECO:0000256" key="1">
    <source>
        <dbReference type="ARBA" id="ARBA00007274"/>
    </source>
</evidence>
<sequence length="198" mass="21379">MSEMREDPRFPGVLIHQSSYVDDGAVVGRGTKIWHFCHILPRTVIGENCSIGQNVMIGPNVEIGSNCKVQNNVSIYDGVELADDVFCGPSCVFTNVNNPRADVSRKDEFRRTPIGRGASIGANATIVCGHALGEYCFIGAGAVITKDVPSFALMAGNPARRIGWMSRAGERLSGDLVCPRSGEAYVESDGRCFLRDPQ</sequence>
<dbReference type="InterPro" id="IPR001451">
    <property type="entry name" value="Hexapep"/>
</dbReference>
<dbReference type="InterPro" id="IPR050179">
    <property type="entry name" value="Trans_hexapeptide_repeat"/>
</dbReference>
<dbReference type="SUPFAM" id="SSF51161">
    <property type="entry name" value="Trimeric LpxA-like enzymes"/>
    <property type="match status" value="1"/>
</dbReference>
<organism evidence="2 3">
    <name type="scientific">Bradyrhizobium campsiandrae</name>
    <dbReference type="NCBI Taxonomy" id="1729892"/>
    <lineage>
        <taxon>Bacteria</taxon>
        <taxon>Pseudomonadati</taxon>
        <taxon>Pseudomonadota</taxon>
        <taxon>Alphaproteobacteria</taxon>
        <taxon>Hyphomicrobiales</taxon>
        <taxon>Nitrobacteraceae</taxon>
        <taxon>Bradyrhizobium</taxon>
    </lineage>
</organism>
<dbReference type="EMBL" id="JAATTO010000027">
    <property type="protein sequence ID" value="MBC9980474.1"/>
    <property type="molecule type" value="Genomic_DNA"/>
</dbReference>
<evidence type="ECO:0000313" key="3">
    <source>
        <dbReference type="Proteomes" id="UP000639516"/>
    </source>
</evidence>
<name>A0ABR7UAE6_9BRAD</name>
<dbReference type="InterPro" id="IPR011004">
    <property type="entry name" value="Trimer_LpxA-like_sf"/>
</dbReference>
<dbReference type="Pfam" id="PF14602">
    <property type="entry name" value="Hexapep_2"/>
    <property type="match status" value="1"/>
</dbReference>
<dbReference type="CDD" id="cd03358">
    <property type="entry name" value="LbH_WxcM_N_like"/>
    <property type="match status" value="1"/>
</dbReference>
<dbReference type="RefSeq" id="WP_188098543.1">
    <property type="nucleotide sequence ID" value="NZ_JAANIH010000009.1"/>
</dbReference>
<protein>
    <submittedName>
        <fullName evidence="2">N-acetyltransferase</fullName>
    </submittedName>
</protein>
<keyword evidence="3" id="KW-1185">Reference proteome</keyword>
<comment type="similarity">
    <text evidence="1">Belongs to the transferase hexapeptide repeat family.</text>
</comment>
<dbReference type="Gene3D" id="2.160.10.10">
    <property type="entry name" value="Hexapeptide repeat proteins"/>
    <property type="match status" value="1"/>
</dbReference>
<reference evidence="2 3" key="1">
    <citation type="journal article" date="2020" name="Arch. Microbiol.">
        <title>Bradyrhizobium campsiandrae sp. nov., a nitrogen-fixing bacterial strain isolated from a native leguminous tree from the Amazon adapted to flooded conditions.</title>
        <authorList>
            <person name="Cabral Michel D."/>
            <person name="Martins da Costa E."/>
            <person name="Azarias Guimaraes A."/>
            <person name="Soares de Carvalho T."/>
            <person name="Santos de Castro Caputo P."/>
            <person name="Willems A."/>
            <person name="de Souza Moreira F.M."/>
        </authorList>
    </citation>
    <scope>NUCLEOTIDE SEQUENCE [LARGE SCALE GENOMIC DNA]</scope>
    <source>
        <strain evidence="3">INPA 384B</strain>
    </source>
</reference>
<dbReference type="Proteomes" id="UP000639516">
    <property type="component" value="Unassembled WGS sequence"/>
</dbReference>